<dbReference type="EMBL" id="JAKCXM010001948">
    <property type="protein sequence ID" value="KAJ0390558.1"/>
    <property type="molecule type" value="Genomic_DNA"/>
</dbReference>
<evidence type="ECO:0000313" key="2">
    <source>
        <dbReference type="EMBL" id="KAJ0390558.1"/>
    </source>
</evidence>
<feature type="compositionally biased region" description="Basic and acidic residues" evidence="1">
    <location>
        <begin position="30"/>
        <end position="57"/>
    </location>
</feature>
<evidence type="ECO:0000256" key="1">
    <source>
        <dbReference type="SAM" id="MobiDB-lite"/>
    </source>
</evidence>
<organism evidence="2 3">
    <name type="scientific">Pythium insidiosum</name>
    <name type="common">Pythiosis disease agent</name>
    <dbReference type="NCBI Taxonomy" id="114742"/>
    <lineage>
        <taxon>Eukaryota</taxon>
        <taxon>Sar</taxon>
        <taxon>Stramenopiles</taxon>
        <taxon>Oomycota</taxon>
        <taxon>Peronosporomycetes</taxon>
        <taxon>Pythiales</taxon>
        <taxon>Pythiaceae</taxon>
        <taxon>Pythium</taxon>
    </lineage>
</organism>
<reference evidence="2" key="1">
    <citation type="submission" date="2021-12" db="EMBL/GenBank/DDBJ databases">
        <title>Prjna785345.</title>
        <authorList>
            <person name="Rujirawat T."/>
            <person name="Krajaejun T."/>
        </authorList>
    </citation>
    <scope>NUCLEOTIDE SEQUENCE</scope>
    <source>
        <strain evidence="2">Pi057C3</strain>
    </source>
</reference>
<keyword evidence="3" id="KW-1185">Reference proteome</keyword>
<gene>
    <name evidence="2" type="ORF">P43SY_011253</name>
</gene>
<accession>A0AAD5Q4K8</accession>
<sequence length="118" mass="13081">MQRARLRHADAQRSATRSMVGGIARRRKRGGDERGQQREHPRCEKHEDPEPGRLRLARAGDGDDCGVACSAVLVAAVTLRRLSAGRARGAYRARCNPASWLSVHRNITTLNEPITMID</sequence>
<dbReference type="Proteomes" id="UP001209570">
    <property type="component" value="Unassembled WGS sequence"/>
</dbReference>
<proteinExistence type="predicted"/>
<comment type="caution">
    <text evidence="2">The sequence shown here is derived from an EMBL/GenBank/DDBJ whole genome shotgun (WGS) entry which is preliminary data.</text>
</comment>
<name>A0AAD5Q4K8_PYTIN</name>
<protein>
    <submittedName>
        <fullName evidence="2">Uncharacterized protein</fullName>
    </submittedName>
</protein>
<dbReference type="AlphaFoldDB" id="A0AAD5Q4K8"/>
<evidence type="ECO:0000313" key="3">
    <source>
        <dbReference type="Proteomes" id="UP001209570"/>
    </source>
</evidence>
<feature type="region of interest" description="Disordered" evidence="1">
    <location>
        <begin position="1"/>
        <end position="57"/>
    </location>
</feature>